<gene>
    <name evidence="2" type="ORF">A9Z42_0049220</name>
</gene>
<dbReference type="InterPro" id="IPR003615">
    <property type="entry name" value="HNH_nuc"/>
</dbReference>
<keyword evidence="3" id="KW-1185">Reference proteome</keyword>
<evidence type="ECO:0000259" key="1">
    <source>
        <dbReference type="Pfam" id="PF13391"/>
    </source>
</evidence>
<proteinExistence type="predicted"/>
<dbReference type="AlphaFoldDB" id="A0A2H2ZAK9"/>
<reference evidence="2 3" key="1">
    <citation type="journal article" date="2015" name="Genome Announc.">
        <title>Genome sequence and annotation of Trichoderma parareesei, the ancestor of the cellulase producer Trichoderma reesei.</title>
        <authorList>
            <person name="Yang D."/>
            <person name="Pomraning K."/>
            <person name="Kopchinskiy A."/>
            <person name="Karimi Aghcheh R."/>
            <person name="Atanasova L."/>
            <person name="Chenthamara K."/>
            <person name="Baker S.E."/>
            <person name="Zhang R."/>
            <person name="Shen Q."/>
            <person name="Freitag M."/>
            <person name="Kubicek C.P."/>
            <person name="Druzhinina I.S."/>
        </authorList>
    </citation>
    <scope>NUCLEOTIDE SEQUENCE [LARGE SCALE GENOMIC DNA]</scope>
    <source>
        <strain evidence="2 3">CBS 125925</strain>
    </source>
</reference>
<evidence type="ECO:0000313" key="3">
    <source>
        <dbReference type="Proteomes" id="UP000219286"/>
    </source>
</evidence>
<dbReference type="EMBL" id="LFMI01000502">
    <property type="protein sequence ID" value="OTA04343.1"/>
    <property type="molecule type" value="Genomic_DNA"/>
</dbReference>
<organism evidence="2 3">
    <name type="scientific">Trichoderma parareesei</name>
    <name type="common">Filamentous fungus</name>
    <dbReference type="NCBI Taxonomy" id="858221"/>
    <lineage>
        <taxon>Eukaryota</taxon>
        <taxon>Fungi</taxon>
        <taxon>Dikarya</taxon>
        <taxon>Ascomycota</taxon>
        <taxon>Pezizomycotina</taxon>
        <taxon>Sordariomycetes</taxon>
        <taxon>Hypocreomycetidae</taxon>
        <taxon>Hypocreales</taxon>
        <taxon>Hypocreaceae</taxon>
        <taxon>Trichoderma</taxon>
    </lineage>
</organism>
<feature type="domain" description="HNH nuclease" evidence="1">
    <location>
        <begin position="160"/>
        <end position="258"/>
    </location>
</feature>
<comment type="caution">
    <text evidence="2">The sequence shown here is derived from an EMBL/GenBank/DDBJ whole genome shotgun (WGS) entry which is preliminary data.</text>
</comment>
<name>A0A2H2ZAK9_TRIPA</name>
<protein>
    <recommendedName>
        <fullName evidence="1">HNH nuclease domain-containing protein</fullName>
    </recommendedName>
</protein>
<sequence>MPVFRNPLKQLAFVTENPARNSPVSDELSSAWSDPESQATYREEALGILASYQPRGPKDDTAAILRIFLERLPQEGQMALVSDIKISIDHSELHTLRNHLVDAILKPMKLAGGKQPDPITQPSNPAAVEQIDLSMIELDPAQREQGRIKEGCLRRDGYRCLVTGSYDLRSLRERRIVPPTGASRAITQCAHILPFGLSSFDEADAVATKNKAIIWYALHRYFPALRGKMDTDSVNQYGNLMTLESNAHFALGDFSLAFRPMDKDNVYKVCAFDLLPSSIQDGQLVEFVAHDRFPLPDRDILKVHCRIAEILSDAELIGAKI</sequence>
<dbReference type="Proteomes" id="UP000219286">
    <property type="component" value="Unassembled WGS sequence"/>
</dbReference>
<evidence type="ECO:0000313" key="2">
    <source>
        <dbReference type="EMBL" id="OTA04343.1"/>
    </source>
</evidence>
<dbReference type="Pfam" id="PF13391">
    <property type="entry name" value="HNH_2"/>
    <property type="match status" value="1"/>
</dbReference>
<accession>A0A2H2ZAK9</accession>